<feature type="transmembrane region" description="Helical" evidence="8">
    <location>
        <begin position="114"/>
        <end position="137"/>
    </location>
</feature>
<evidence type="ECO:0000259" key="9">
    <source>
        <dbReference type="Pfam" id="PF00909"/>
    </source>
</evidence>
<organism evidence="10 11">
    <name type="scientific">Rotaria magnacalcarata</name>
    <dbReference type="NCBI Taxonomy" id="392030"/>
    <lineage>
        <taxon>Eukaryota</taxon>
        <taxon>Metazoa</taxon>
        <taxon>Spiralia</taxon>
        <taxon>Gnathifera</taxon>
        <taxon>Rotifera</taxon>
        <taxon>Eurotatoria</taxon>
        <taxon>Bdelloidea</taxon>
        <taxon>Philodinida</taxon>
        <taxon>Philodinidae</taxon>
        <taxon>Rotaria</taxon>
    </lineage>
</organism>
<feature type="transmembrane region" description="Helical" evidence="8">
    <location>
        <begin position="84"/>
        <end position="102"/>
    </location>
</feature>
<evidence type="ECO:0000256" key="8">
    <source>
        <dbReference type="SAM" id="Phobius"/>
    </source>
</evidence>
<feature type="transmembrane region" description="Helical" evidence="8">
    <location>
        <begin position="158"/>
        <end position="185"/>
    </location>
</feature>
<keyword evidence="4 8" id="KW-0812">Transmembrane</keyword>
<evidence type="ECO:0000256" key="7">
    <source>
        <dbReference type="ARBA" id="ARBA00023177"/>
    </source>
</evidence>
<dbReference type="InterPro" id="IPR029020">
    <property type="entry name" value="Ammonium/urea_transptr"/>
</dbReference>
<dbReference type="PANTHER" id="PTHR43029">
    <property type="entry name" value="AMMONIUM TRANSPORTER MEP2"/>
    <property type="match status" value="1"/>
</dbReference>
<sequence length="361" mass="40290">MSAAPVDYVWFLFGYSLSFSRSGSASIGDLAHITLKNILNESPINKTTIPTIAYYLFHLMFIAAATTALTGAVSERARMWPTTIFTFIWCTLVYNFVSHWIWSQNGWARSLCSLDYAGGVPIHIQVATSSLAYNLLLGKRHATTNNTSIHKPHNINNVFMRTILIWFGWFGFSMEFCMGSTVGLVCIRPGSGYASIPASLVFGIFGSTFVYFGRTITTILHIDDQFDIFAQHVIGGSVGCILRGIFAQKYIPELDEITFCGGWIDGCWKQATHQLSFGVTVIILLIMNRIPGLSLRSTINGEIEGIDYDQFEEYTHDYIELQRDFYATLNLKPSSANELLTKQKRVHSVRNQGGKGGFSGF</sequence>
<comment type="similarity">
    <text evidence="2">Belongs to the ammonia transporter channel (TC 1.A.11.2) family.</text>
</comment>
<dbReference type="EMBL" id="CAJNOW010020975">
    <property type="protein sequence ID" value="CAF1682277.1"/>
    <property type="molecule type" value="Genomic_DNA"/>
</dbReference>
<evidence type="ECO:0000256" key="3">
    <source>
        <dbReference type="ARBA" id="ARBA00022448"/>
    </source>
</evidence>
<keyword evidence="5 8" id="KW-1133">Transmembrane helix</keyword>
<keyword evidence="3" id="KW-0813">Transport</keyword>
<dbReference type="InterPro" id="IPR024041">
    <property type="entry name" value="NH4_transpt_AmtB-like_dom"/>
</dbReference>
<protein>
    <recommendedName>
        <fullName evidence="9">Ammonium transporter AmtB-like domain-containing protein</fullName>
    </recommendedName>
</protein>
<evidence type="ECO:0000313" key="11">
    <source>
        <dbReference type="Proteomes" id="UP000663834"/>
    </source>
</evidence>
<keyword evidence="7" id="KW-0924">Ammonia transport</keyword>
<dbReference type="OrthoDB" id="534912at2759"/>
<dbReference type="PANTHER" id="PTHR43029:SF10">
    <property type="entry name" value="AMMONIUM TRANSPORTER MEP2"/>
    <property type="match status" value="1"/>
</dbReference>
<evidence type="ECO:0000256" key="4">
    <source>
        <dbReference type="ARBA" id="ARBA00022692"/>
    </source>
</evidence>
<reference evidence="10" key="1">
    <citation type="submission" date="2021-02" db="EMBL/GenBank/DDBJ databases">
        <authorList>
            <person name="Nowell W R."/>
        </authorList>
    </citation>
    <scope>NUCLEOTIDE SEQUENCE</scope>
</reference>
<keyword evidence="6 8" id="KW-0472">Membrane</keyword>
<feature type="transmembrane region" description="Helical" evidence="8">
    <location>
        <begin position="52"/>
        <end position="72"/>
    </location>
</feature>
<feature type="domain" description="Ammonium transporter AmtB-like" evidence="9">
    <location>
        <begin position="9"/>
        <end position="172"/>
    </location>
</feature>
<feature type="domain" description="Ammonium transporter AmtB-like" evidence="9">
    <location>
        <begin position="177"/>
        <end position="313"/>
    </location>
</feature>
<comment type="subcellular location">
    <subcellularLocation>
        <location evidence="1">Membrane</location>
        <topology evidence="1">Multi-pass membrane protein</topology>
    </subcellularLocation>
</comment>
<dbReference type="Gene3D" id="1.10.3430.10">
    <property type="entry name" value="Ammonium transporter AmtB like domains"/>
    <property type="match status" value="2"/>
</dbReference>
<evidence type="ECO:0000256" key="2">
    <source>
        <dbReference type="ARBA" id="ARBA00005887"/>
    </source>
</evidence>
<dbReference type="GO" id="GO:0005886">
    <property type="term" value="C:plasma membrane"/>
    <property type="evidence" value="ECO:0007669"/>
    <property type="project" value="TreeGrafter"/>
</dbReference>
<evidence type="ECO:0000313" key="10">
    <source>
        <dbReference type="EMBL" id="CAF1682277.1"/>
    </source>
</evidence>
<accession>A0A816H755</accession>
<comment type="caution">
    <text evidence="10">The sequence shown here is derived from an EMBL/GenBank/DDBJ whole genome shotgun (WGS) entry which is preliminary data.</text>
</comment>
<evidence type="ECO:0000256" key="6">
    <source>
        <dbReference type="ARBA" id="ARBA00023136"/>
    </source>
</evidence>
<name>A0A816H755_9BILA</name>
<dbReference type="GO" id="GO:0008519">
    <property type="term" value="F:ammonium channel activity"/>
    <property type="evidence" value="ECO:0007669"/>
    <property type="project" value="InterPro"/>
</dbReference>
<dbReference type="Proteomes" id="UP000663834">
    <property type="component" value="Unassembled WGS sequence"/>
</dbReference>
<gene>
    <name evidence="10" type="ORF">KQP761_LOCUS37060</name>
</gene>
<feature type="transmembrane region" description="Helical" evidence="8">
    <location>
        <begin position="191"/>
        <end position="212"/>
    </location>
</feature>
<dbReference type="Pfam" id="PF00909">
    <property type="entry name" value="Ammonium_transp"/>
    <property type="match status" value="2"/>
</dbReference>
<evidence type="ECO:0000256" key="5">
    <source>
        <dbReference type="ARBA" id="ARBA00022989"/>
    </source>
</evidence>
<dbReference type="InterPro" id="IPR001905">
    <property type="entry name" value="Ammonium_transpt"/>
</dbReference>
<proteinExistence type="inferred from homology"/>
<dbReference type="SUPFAM" id="SSF111352">
    <property type="entry name" value="Ammonium transporter"/>
    <property type="match status" value="1"/>
</dbReference>
<evidence type="ECO:0000256" key="1">
    <source>
        <dbReference type="ARBA" id="ARBA00004141"/>
    </source>
</evidence>
<dbReference type="AlphaFoldDB" id="A0A816H755"/>